<sequence>MFDSTVSTADAEQTLLETDEEMIQATTDGYVYYPYHVFGFHLHAKALLDEFEEQVYCGIDLCNDKEMFIDQQPATTEQTVNEDALVPPDPTLEDPERTARHYLLEIARKEFRVGSPPELTVVEDQRVYRPFHLVECKTTTGTFLTYIVDGVSGDFHRVYLD</sequence>
<accession>A0ABD5SS45</accession>
<dbReference type="Proteomes" id="UP001596383">
    <property type="component" value="Unassembled WGS sequence"/>
</dbReference>
<protein>
    <submittedName>
        <fullName evidence="1">Uncharacterized protein</fullName>
    </submittedName>
</protein>
<gene>
    <name evidence="1" type="ORF">ACFQE6_23310</name>
</gene>
<name>A0ABD5SS45_9EURY</name>
<comment type="caution">
    <text evidence="1">The sequence shown here is derived from an EMBL/GenBank/DDBJ whole genome shotgun (WGS) entry which is preliminary data.</text>
</comment>
<organism evidence="1 2">
    <name type="scientific">Natrinema soli</name>
    <dbReference type="NCBI Taxonomy" id="1930624"/>
    <lineage>
        <taxon>Archaea</taxon>
        <taxon>Methanobacteriati</taxon>
        <taxon>Methanobacteriota</taxon>
        <taxon>Stenosarchaea group</taxon>
        <taxon>Halobacteria</taxon>
        <taxon>Halobacteriales</taxon>
        <taxon>Natrialbaceae</taxon>
        <taxon>Natrinema</taxon>
    </lineage>
</organism>
<keyword evidence="2" id="KW-1185">Reference proteome</keyword>
<dbReference type="EMBL" id="JBHSWV010000432">
    <property type="protein sequence ID" value="MFC6767814.1"/>
    <property type="molecule type" value="Genomic_DNA"/>
</dbReference>
<dbReference type="AlphaFoldDB" id="A0ABD5SS45"/>
<dbReference type="RefSeq" id="WP_273740673.1">
    <property type="nucleotide sequence ID" value="NZ_JAQIVI010000432.1"/>
</dbReference>
<proteinExistence type="predicted"/>
<evidence type="ECO:0000313" key="2">
    <source>
        <dbReference type="Proteomes" id="UP001596383"/>
    </source>
</evidence>
<evidence type="ECO:0000313" key="1">
    <source>
        <dbReference type="EMBL" id="MFC6767814.1"/>
    </source>
</evidence>
<reference evidence="1 2" key="1">
    <citation type="journal article" date="2019" name="Int. J. Syst. Evol. Microbiol.">
        <title>The Global Catalogue of Microorganisms (GCM) 10K type strain sequencing project: providing services to taxonomists for standard genome sequencing and annotation.</title>
        <authorList>
            <consortium name="The Broad Institute Genomics Platform"/>
            <consortium name="The Broad Institute Genome Sequencing Center for Infectious Disease"/>
            <person name="Wu L."/>
            <person name="Ma J."/>
        </authorList>
    </citation>
    <scope>NUCLEOTIDE SEQUENCE [LARGE SCALE GENOMIC DNA]</scope>
    <source>
        <strain evidence="1 2">LMG 29247</strain>
    </source>
</reference>